<evidence type="ECO:0000313" key="2">
    <source>
        <dbReference type="EMBL" id="MFE8697447.1"/>
    </source>
</evidence>
<dbReference type="SUPFAM" id="SSF53335">
    <property type="entry name" value="S-adenosyl-L-methionine-dependent methyltransferases"/>
    <property type="match status" value="1"/>
</dbReference>
<dbReference type="Pfam" id="PF03848">
    <property type="entry name" value="TehB"/>
    <property type="match status" value="1"/>
</dbReference>
<sequence>MNSKKKWNLKHSERMNQLKVPTPNPRLVDLSDHLMGGTALDLACGLGGNSLFLAGKNYQVHAMDISDVAISYIQEKAEIDSLTIDAEVVDLTDLDNRQWQKGSYNLVVITFYLDRSLFPIAKNLVKEGGHIFIETFYQSRMNENKGVSNQYKLMPKELLSEFEGWTVLYFEENEEEGRQTIFCQK</sequence>
<dbReference type="Proteomes" id="UP001601058">
    <property type="component" value="Unassembled WGS sequence"/>
</dbReference>
<keyword evidence="3" id="KW-1185">Reference proteome</keyword>
<dbReference type="InterPro" id="IPR015985">
    <property type="entry name" value="TehB-like_dom"/>
</dbReference>
<keyword evidence="2" id="KW-0808">Transferase</keyword>
<dbReference type="CDD" id="cd02440">
    <property type="entry name" value="AdoMet_MTases"/>
    <property type="match status" value="1"/>
</dbReference>
<comment type="caution">
    <text evidence="2">The sequence shown here is derived from an EMBL/GenBank/DDBJ whole genome shotgun (WGS) entry which is preliminary data.</text>
</comment>
<evidence type="ECO:0000259" key="1">
    <source>
        <dbReference type="Pfam" id="PF03848"/>
    </source>
</evidence>
<dbReference type="GO" id="GO:0032259">
    <property type="term" value="P:methylation"/>
    <property type="evidence" value="ECO:0007669"/>
    <property type="project" value="UniProtKB-KW"/>
</dbReference>
<keyword evidence="2" id="KW-0489">Methyltransferase</keyword>
<organism evidence="2 3">
    <name type="scientific">Cytobacillus mangrovibacter</name>
    <dbReference type="NCBI Taxonomy" id="3299024"/>
    <lineage>
        <taxon>Bacteria</taxon>
        <taxon>Bacillati</taxon>
        <taxon>Bacillota</taxon>
        <taxon>Bacilli</taxon>
        <taxon>Bacillales</taxon>
        <taxon>Bacillaceae</taxon>
        <taxon>Cytobacillus</taxon>
    </lineage>
</organism>
<protein>
    <submittedName>
        <fullName evidence="2">Class I SAM-dependent methyltransferase</fullName>
        <ecNumber evidence="2">2.1.1.222</ecNumber>
        <ecNumber evidence="2">2.1.1.64</ecNumber>
    </submittedName>
</protein>
<reference evidence="2 3" key="1">
    <citation type="submission" date="2024-08" db="EMBL/GenBank/DDBJ databases">
        <title>Two novel Cytobacillus novel species.</title>
        <authorList>
            <person name="Liu G."/>
        </authorList>
    </citation>
    <scope>NUCLEOTIDE SEQUENCE [LARGE SCALE GENOMIC DNA]</scope>
    <source>
        <strain evidence="2 3">FJAT-53684</strain>
    </source>
</reference>
<dbReference type="Gene3D" id="3.40.50.150">
    <property type="entry name" value="Vaccinia Virus protein VP39"/>
    <property type="match status" value="1"/>
</dbReference>
<dbReference type="EMBL" id="JBIACJ010000007">
    <property type="protein sequence ID" value="MFE8697447.1"/>
    <property type="molecule type" value="Genomic_DNA"/>
</dbReference>
<dbReference type="EC" id="2.1.1.222" evidence="2"/>
<dbReference type="GO" id="GO:0102208">
    <property type="term" value="F:2-polyprenyl-6-hydroxyphenol methylase activity"/>
    <property type="evidence" value="ECO:0007669"/>
    <property type="project" value="UniProtKB-EC"/>
</dbReference>
<feature type="domain" description="Tellurite resistance methyltransferase TehB-like" evidence="1">
    <location>
        <begin position="30"/>
        <end position="176"/>
    </location>
</feature>
<accession>A0ABW6K1I1</accession>
<dbReference type="RefSeq" id="WP_389220649.1">
    <property type="nucleotide sequence ID" value="NZ_JBIACJ010000007.1"/>
</dbReference>
<name>A0ABW6K1I1_9BACI</name>
<evidence type="ECO:0000313" key="3">
    <source>
        <dbReference type="Proteomes" id="UP001601058"/>
    </source>
</evidence>
<gene>
    <name evidence="2" type="ORF">ACFYKT_13975</name>
</gene>
<proteinExistence type="predicted"/>
<dbReference type="InterPro" id="IPR029063">
    <property type="entry name" value="SAM-dependent_MTases_sf"/>
</dbReference>
<dbReference type="EC" id="2.1.1.64" evidence="2"/>
<dbReference type="GO" id="GO:0061542">
    <property type="term" value="F:3-demethylubiquinol 3-O-methyltransferase activity"/>
    <property type="evidence" value="ECO:0007669"/>
    <property type="project" value="UniProtKB-EC"/>
</dbReference>